<dbReference type="PROSITE" id="PS50011">
    <property type="entry name" value="PROTEIN_KINASE_DOM"/>
    <property type="match status" value="1"/>
</dbReference>
<accession>A0A0G2HSU5</accession>
<evidence type="ECO:0000313" key="3">
    <source>
        <dbReference type="Proteomes" id="UP000034164"/>
    </source>
</evidence>
<comment type="caution">
    <text evidence="2">The sequence shown here is derived from an EMBL/GenBank/DDBJ whole genome shotgun (WGS) entry which is preliminary data.</text>
</comment>
<dbReference type="GO" id="GO:0044773">
    <property type="term" value="P:mitotic DNA damage checkpoint signaling"/>
    <property type="evidence" value="ECO:0007669"/>
    <property type="project" value="TreeGrafter"/>
</dbReference>
<dbReference type="SUPFAM" id="SSF56112">
    <property type="entry name" value="Protein kinase-like (PK-like)"/>
    <property type="match status" value="1"/>
</dbReference>
<dbReference type="EMBL" id="LCZI01001434">
    <property type="protein sequence ID" value="KKZ60795.1"/>
    <property type="molecule type" value="Genomic_DNA"/>
</dbReference>
<protein>
    <recommendedName>
        <fullName evidence="1">Protein kinase domain-containing protein</fullName>
    </recommendedName>
</protein>
<dbReference type="PANTHER" id="PTHR44167">
    <property type="entry name" value="OVARIAN-SPECIFIC SERINE/THREONINE-PROTEIN KINASE LOK-RELATED"/>
    <property type="match status" value="1"/>
</dbReference>
<dbReference type="AlphaFoldDB" id="A0A0G2HSU5"/>
<reference evidence="3" key="1">
    <citation type="journal article" date="2015" name="PLoS Genet.">
        <title>The dynamic genome and transcriptome of the human fungal pathogen Blastomyces and close relative Emmonsia.</title>
        <authorList>
            <person name="Munoz J.F."/>
            <person name="Gauthier G.M."/>
            <person name="Desjardins C.A."/>
            <person name="Gallo J.E."/>
            <person name="Holder J."/>
            <person name="Sullivan T.D."/>
            <person name="Marty A.J."/>
            <person name="Carmen J.C."/>
            <person name="Chen Z."/>
            <person name="Ding L."/>
            <person name="Gujja S."/>
            <person name="Magrini V."/>
            <person name="Misas E."/>
            <person name="Mitreva M."/>
            <person name="Priest M."/>
            <person name="Saif S."/>
            <person name="Whiston E.A."/>
            <person name="Young S."/>
            <person name="Zeng Q."/>
            <person name="Goldman W.E."/>
            <person name="Mardis E.R."/>
            <person name="Taylor J.W."/>
            <person name="McEwen J.G."/>
            <person name="Clay O.K."/>
            <person name="Klein B.S."/>
            <person name="Cuomo C.A."/>
        </authorList>
    </citation>
    <scope>NUCLEOTIDE SEQUENCE [LARGE SCALE GENOMIC DNA]</scope>
    <source>
        <strain evidence="3">UAMH 3008</strain>
    </source>
</reference>
<sequence length="325" mass="37180">MSSTPPPFTEPLTPNTLLQSDYGRSYNVKETLLERRIGSTFFCVYRASAEGRMYIIKNVIPGEFEYNRDLQKKVSSCANVRTVVDTIQSLELFIYPYLKEDMLSLCRKSLSEETKKNILKSALCGLADLHDKNIIHNGKPDNILVDHTESGDGLIRIQNVQISDLDDSVELPAGMWLEGPLCGNPIWRSPESWCRSKQNQASDVFSFGIVMVYVMLNRMVFNVGKEQLEAKDSWRHVLRRHISYFGDEDSLNKLLTHIGKENDFFFRFLELAGSFTPGDLRQPFASWNFVDPELRDLVGGMTNLDPRSRITAREALEHPWFSLSK</sequence>
<evidence type="ECO:0000313" key="2">
    <source>
        <dbReference type="EMBL" id="KKZ60795.1"/>
    </source>
</evidence>
<dbReference type="InterPro" id="IPR011009">
    <property type="entry name" value="Kinase-like_dom_sf"/>
</dbReference>
<dbReference type="Gene3D" id="1.10.510.10">
    <property type="entry name" value="Transferase(Phosphotransferase) domain 1"/>
    <property type="match status" value="1"/>
</dbReference>
<organism evidence="2 3">
    <name type="scientific">[Emmonsia] crescens</name>
    <dbReference type="NCBI Taxonomy" id="73230"/>
    <lineage>
        <taxon>Eukaryota</taxon>
        <taxon>Fungi</taxon>
        <taxon>Dikarya</taxon>
        <taxon>Ascomycota</taxon>
        <taxon>Pezizomycotina</taxon>
        <taxon>Eurotiomycetes</taxon>
        <taxon>Eurotiomycetidae</taxon>
        <taxon>Onygenales</taxon>
        <taxon>Ajellomycetaceae</taxon>
        <taxon>Emergomyces</taxon>
    </lineage>
</organism>
<dbReference type="GO" id="GO:0004674">
    <property type="term" value="F:protein serine/threonine kinase activity"/>
    <property type="evidence" value="ECO:0007669"/>
    <property type="project" value="TreeGrafter"/>
</dbReference>
<dbReference type="SMART" id="SM00220">
    <property type="entry name" value="S_TKc"/>
    <property type="match status" value="1"/>
</dbReference>
<dbReference type="OrthoDB" id="4062651at2759"/>
<gene>
    <name evidence="2" type="ORF">EMCG_04536</name>
</gene>
<dbReference type="PANTHER" id="PTHR44167:SF30">
    <property type="entry name" value="PHOSPHORYLASE KINASE"/>
    <property type="match status" value="1"/>
</dbReference>
<dbReference type="InterPro" id="IPR000719">
    <property type="entry name" value="Prot_kinase_dom"/>
</dbReference>
<dbReference type="Pfam" id="PF00069">
    <property type="entry name" value="Pkinase"/>
    <property type="match status" value="1"/>
</dbReference>
<dbReference type="GO" id="GO:0005524">
    <property type="term" value="F:ATP binding"/>
    <property type="evidence" value="ECO:0007669"/>
    <property type="project" value="InterPro"/>
</dbReference>
<dbReference type="GO" id="GO:0005634">
    <property type="term" value="C:nucleus"/>
    <property type="evidence" value="ECO:0007669"/>
    <property type="project" value="TreeGrafter"/>
</dbReference>
<proteinExistence type="predicted"/>
<dbReference type="Proteomes" id="UP000034164">
    <property type="component" value="Unassembled WGS sequence"/>
</dbReference>
<evidence type="ECO:0000259" key="1">
    <source>
        <dbReference type="PROSITE" id="PS50011"/>
    </source>
</evidence>
<dbReference type="VEuPathDB" id="FungiDB:EMCG_04536"/>
<name>A0A0G2HSU5_9EURO</name>
<feature type="domain" description="Protein kinase" evidence="1">
    <location>
        <begin position="26"/>
        <end position="321"/>
    </location>
</feature>